<protein>
    <submittedName>
        <fullName evidence="2">Uncharacterized protein</fullName>
    </submittedName>
</protein>
<accession>A0A1X6Y871</accession>
<organism evidence="2 3">
    <name type="scientific">Roseovarius albus</name>
    <dbReference type="NCBI Taxonomy" id="1247867"/>
    <lineage>
        <taxon>Bacteria</taxon>
        <taxon>Pseudomonadati</taxon>
        <taxon>Pseudomonadota</taxon>
        <taxon>Alphaproteobacteria</taxon>
        <taxon>Rhodobacterales</taxon>
        <taxon>Roseobacteraceae</taxon>
        <taxon>Roseovarius</taxon>
    </lineage>
</organism>
<dbReference type="RefSeq" id="WP_085803754.1">
    <property type="nucleotide sequence ID" value="NZ_FWFX01000001.1"/>
</dbReference>
<dbReference type="OrthoDB" id="7875768at2"/>
<evidence type="ECO:0000256" key="1">
    <source>
        <dbReference type="SAM" id="MobiDB-lite"/>
    </source>
</evidence>
<feature type="region of interest" description="Disordered" evidence="1">
    <location>
        <begin position="36"/>
        <end position="80"/>
    </location>
</feature>
<evidence type="ECO:0000313" key="2">
    <source>
        <dbReference type="EMBL" id="SLN13647.1"/>
    </source>
</evidence>
<reference evidence="2 3" key="1">
    <citation type="submission" date="2017-03" db="EMBL/GenBank/DDBJ databases">
        <authorList>
            <person name="Afonso C.L."/>
            <person name="Miller P.J."/>
            <person name="Scott M.A."/>
            <person name="Spackman E."/>
            <person name="Goraichik I."/>
            <person name="Dimitrov K.M."/>
            <person name="Suarez D.L."/>
            <person name="Swayne D.E."/>
        </authorList>
    </citation>
    <scope>NUCLEOTIDE SEQUENCE [LARGE SCALE GENOMIC DNA]</scope>
    <source>
        <strain evidence="2 3">CECT 7450</strain>
    </source>
</reference>
<keyword evidence="3" id="KW-1185">Reference proteome</keyword>
<dbReference type="EMBL" id="FWFX01000001">
    <property type="protein sequence ID" value="SLN13647.1"/>
    <property type="molecule type" value="Genomic_DNA"/>
</dbReference>
<feature type="compositionally biased region" description="Acidic residues" evidence="1">
    <location>
        <begin position="70"/>
        <end position="79"/>
    </location>
</feature>
<dbReference type="AlphaFoldDB" id="A0A1X6Y871"/>
<proteinExistence type="predicted"/>
<gene>
    <name evidence="2" type="ORF">ROA7450_00205</name>
</gene>
<sequence>MPDRVTNIEIEDVLSSIRRLVSSDEREPRADAEVAYQTEPDENKLVLTPAQRIDPEDESLDKFNPKAVEGIDDVSDAGDADERVQTFRSGRRLEARAAEVEAVVAKQEDEWEPDGATEDAYADNLISPFPWAHGSATSTDYVEIAEDDENASDSSGTFRLGEAQSKIKASADTDEFNWVIEGTEIDEAALRDLVSEIVRQELQGALGERITRNVRKLVRREIQRALLAHRLD</sequence>
<name>A0A1X6Y871_9RHOB</name>
<evidence type="ECO:0000313" key="3">
    <source>
        <dbReference type="Proteomes" id="UP000193061"/>
    </source>
</evidence>
<dbReference type="Proteomes" id="UP000193061">
    <property type="component" value="Unassembled WGS sequence"/>
</dbReference>